<dbReference type="EMBL" id="JPQZ01000261">
    <property type="protein sequence ID" value="KKO73743.1"/>
    <property type="molecule type" value="Genomic_DNA"/>
</dbReference>
<dbReference type="VEuPathDB" id="MicrosporidiaDB:G9O61_00g022620"/>
<sequence length="73" mass="8835">MIINNNISDDEIFDEVFYTLVLDSNFEMPINEAQVKRLFKYLKRLTAFHVLRQKTIKLYAYRQFLTFHLNESS</sequence>
<evidence type="ECO:0000313" key="1">
    <source>
        <dbReference type="EMBL" id="KKO73743.1"/>
    </source>
</evidence>
<comment type="caution">
    <text evidence="1">The sequence shown here is derived from an EMBL/GenBank/DDBJ whole genome shotgun (WGS) entry which is preliminary data.</text>
</comment>
<keyword evidence="2" id="KW-1185">Reference proteome</keyword>
<gene>
    <name evidence="1" type="ORF">AAJ76_2620002717</name>
</gene>
<dbReference type="Proteomes" id="UP000034350">
    <property type="component" value="Unassembled WGS sequence"/>
</dbReference>
<dbReference type="RefSeq" id="XP_024329485.1">
    <property type="nucleotide sequence ID" value="XM_024474854.1"/>
</dbReference>
<dbReference type="AlphaFoldDB" id="A0A0F9WKV3"/>
<protein>
    <submittedName>
        <fullName evidence="1">Uncharacterized protein</fullName>
    </submittedName>
</protein>
<proteinExistence type="predicted"/>
<dbReference type="GeneID" id="36319782"/>
<dbReference type="VEuPathDB" id="MicrosporidiaDB:AAJ76_2620002717"/>
<evidence type="ECO:0000313" key="2">
    <source>
        <dbReference type="Proteomes" id="UP000034350"/>
    </source>
</evidence>
<name>A0A0F9WKV3_9MICR</name>
<organism evidence="1 2">
    <name type="scientific">Vairimorpha ceranae</name>
    <dbReference type="NCBI Taxonomy" id="40302"/>
    <lineage>
        <taxon>Eukaryota</taxon>
        <taxon>Fungi</taxon>
        <taxon>Fungi incertae sedis</taxon>
        <taxon>Microsporidia</taxon>
        <taxon>Nosematidae</taxon>
        <taxon>Vairimorpha</taxon>
    </lineage>
</organism>
<reference evidence="1 2" key="1">
    <citation type="journal article" date="2015" name="Environ. Microbiol.">
        <title>Genome analyses suggest the presence of polyploidy and recent human-driven expansions in eight global populations of the honeybee pathogen Nosema ceranae.</title>
        <authorList>
            <person name="Pelin A."/>
            <person name="Selman M."/>
            <person name="Aris-Brosou S."/>
            <person name="Farinelli L."/>
            <person name="Corradi N."/>
        </authorList>
    </citation>
    <scope>NUCLEOTIDE SEQUENCE [LARGE SCALE GENOMIC DNA]</scope>
    <source>
        <strain evidence="1 2">PA08 1199</strain>
    </source>
</reference>
<accession>A0A0F9WKV3</accession>